<dbReference type="Proteomes" id="UP001500711">
    <property type="component" value="Unassembled WGS sequence"/>
</dbReference>
<organism evidence="2 3">
    <name type="scientific">Lentzea roselyniae</name>
    <dbReference type="NCBI Taxonomy" id="531940"/>
    <lineage>
        <taxon>Bacteria</taxon>
        <taxon>Bacillati</taxon>
        <taxon>Actinomycetota</taxon>
        <taxon>Actinomycetes</taxon>
        <taxon>Pseudonocardiales</taxon>
        <taxon>Pseudonocardiaceae</taxon>
        <taxon>Lentzea</taxon>
    </lineage>
</organism>
<evidence type="ECO:0000313" key="3">
    <source>
        <dbReference type="Proteomes" id="UP001500711"/>
    </source>
</evidence>
<keyword evidence="1" id="KW-0812">Transmembrane</keyword>
<evidence type="ECO:0000313" key="2">
    <source>
        <dbReference type="EMBL" id="GAA3641692.1"/>
    </source>
</evidence>
<keyword evidence="3" id="KW-1185">Reference proteome</keyword>
<keyword evidence="1" id="KW-0472">Membrane</keyword>
<proteinExistence type="predicted"/>
<accession>A0ABP7AVN4</accession>
<sequence>MVLFVAGIGLTFILGPLLSTGLYEVEPVVPVIAAAVAAALAFGLSLRKVTPRTPQSVA</sequence>
<reference evidence="3" key="1">
    <citation type="journal article" date="2019" name="Int. J. Syst. Evol. Microbiol.">
        <title>The Global Catalogue of Microorganisms (GCM) 10K type strain sequencing project: providing services to taxonomists for standard genome sequencing and annotation.</title>
        <authorList>
            <consortium name="The Broad Institute Genomics Platform"/>
            <consortium name="The Broad Institute Genome Sequencing Center for Infectious Disease"/>
            <person name="Wu L."/>
            <person name="Ma J."/>
        </authorList>
    </citation>
    <scope>NUCLEOTIDE SEQUENCE [LARGE SCALE GENOMIC DNA]</scope>
    <source>
        <strain evidence="3">JCM 17494</strain>
    </source>
</reference>
<name>A0ABP7AVN4_9PSEU</name>
<comment type="caution">
    <text evidence="2">The sequence shown here is derived from an EMBL/GenBank/DDBJ whole genome shotgun (WGS) entry which is preliminary data.</text>
</comment>
<dbReference type="EMBL" id="BAABBE010000007">
    <property type="protein sequence ID" value="GAA3641692.1"/>
    <property type="molecule type" value="Genomic_DNA"/>
</dbReference>
<evidence type="ECO:0000256" key="1">
    <source>
        <dbReference type="SAM" id="Phobius"/>
    </source>
</evidence>
<feature type="transmembrane region" description="Helical" evidence="1">
    <location>
        <begin position="29"/>
        <end position="46"/>
    </location>
</feature>
<protein>
    <submittedName>
        <fullName evidence="2">Uncharacterized protein</fullName>
    </submittedName>
</protein>
<gene>
    <name evidence="2" type="ORF">GCM10022267_30030</name>
</gene>
<dbReference type="RefSeq" id="WP_346130430.1">
    <property type="nucleotide sequence ID" value="NZ_BAABBE010000007.1"/>
</dbReference>
<keyword evidence="1" id="KW-1133">Transmembrane helix</keyword>